<sequence>MDLESLTKQYPHSWTLMGAYCTVDWRDEYETAERLYDDAFGRMNRGELEEIDAELGAIAAEYPTDDAIERLLDTIGTGLDPSLDTGRTPVQWLGDLRRHVRGLIDARDA</sequence>
<dbReference type="RefSeq" id="WP_141860366.1">
    <property type="nucleotide sequence ID" value="NZ_BMNV01000013.1"/>
</dbReference>
<dbReference type="InterPro" id="IPR041129">
    <property type="entry name" value="CdiI_2"/>
</dbReference>
<dbReference type="EMBL" id="JANVAD010000005">
    <property type="protein sequence ID" value="MCS6523327.1"/>
    <property type="molecule type" value="Genomic_DNA"/>
</dbReference>
<gene>
    <name evidence="2" type="ORF">NYQ28_12185</name>
</gene>
<organism evidence="2 3">
    <name type="scientific">Curtobacterium citreum</name>
    <dbReference type="NCBI Taxonomy" id="2036"/>
    <lineage>
        <taxon>Bacteria</taxon>
        <taxon>Bacillati</taxon>
        <taxon>Actinomycetota</taxon>
        <taxon>Actinomycetes</taxon>
        <taxon>Micrococcales</taxon>
        <taxon>Microbacteriaceae</taxon>
        <taxon>Curtobacterium</taxon>
    </lineage>
</organism>
<feature type="domain" description="CdiI immunity protein" evidence="1">
    <location>
        <begin position="9"/>
        <end position="98"/>
    </location>
</feature>
<reference evidence="2 3" key="1">
    <citation type="submission" date="2022-08" db="EMBL/GenBank/DDBJ databases">
        <title>Taxonomy of Curtobacterium flaccumfaciens.</title>
        <authorList>
            <person name="Osdaghi E."/>
            <person name="Taghavi S.M."/>
            <person name="Hamidizade M."/>
            <person name="Abachi H."/>
            <person name="Fazliarab A."/>
            <person name="Baeyen S."/>
            <person name="Portier P."/>
            <person name="Van Vaerenbergh J."/>
            <person name="Jacques M.-A."/>
        </authorList>
    </citation>
    <scope>NUCLEOTIDE SEQUENCE [LARGE SCALE GENOMIC DNA]</scope>
    <source>
        <strain evidence="2 3">LMG8786T</strain>
    </source>
</reference>
<name>A0ABT2HJN5_9MICO</name>
<dbReference type="Pfam" id="PF18593">
    <property type="entry name" value="CdiI_2"/>
    <property type="match status" value="1"/>
</dbReference>
<evidence type="ECO:0000313" key="2">
    <source>
        <dbReference type="EMBL" id="MCS6523327.1"/>
    </source>
</evidence>
<keyword evidence="3" id="KW-1185">Reference proteome</keyword>
<proteinExistence type="predicted"/>
<evidence type="ECO:0000313" key="3">
    <source>
        <dbReference type="Proteomes" id="UP001652264"/>
    </source>
</evidence>
<evidence type="ECO:0000259" key="1">
    <source>
        <dbReference type="Pfam" id="PF18593"/>
    </source>
</evidence>
<comment type="caution">
    <text evidence="2">The sequence shown here is derived from an EMBL/GenBank/DDBJ whole genome shotgun (WGS) entry which is preliminary data.</text>
</comment>
<accession>A0ABT2HJN5</accession>
<dbReference type="Proteomes" id="UP001652264">
    <property type="component" value="Unassembled WGS sequence"/>
</dbReference>
<protein>
    <submittedName>
        <fullName evidence="2">Contact-dependent growth inhibition system immunity protein</fullName>
    </submittedName>
</protein>